<dbReference type="Proteomes" id="UP000265663">
    <property type="component" value="Unassembled WGS sequence"/>
</dbReference>
<proteinExistence type="predicted"/>
<dbReference type="OrthoDB" id="3792558at2759"/>
<dbReference type="EMBL" id="KE747806">
    <property type="protein sequence ID" value="RMZ66319.1"/>
    <property type="molecule type" value="Genomic_DNA"/>
</dbReference>
<gene>
    <name evidence="1" type="ORF">GMOD_00005432</name>
</gene>
<reference evidence="1 2" key="1">
    <citation type="journal article" date="2014" name="PLoS ONE">
        <title>De novo Genome Assembly of the Fungal Plant Pathogen Pyrenophora semeniperda.</title>
        <authorList>
            <person name="Soliai M.M."/>
            <person name="Meyer S.E."/>
            <person name="Udall J.A."/>
            <person name="Elzinga D.E."/>
            <person name="Hermansen R.A."/>
            <person name="Bodily P.M."/>
            <person name="Hart A.A."/>
            <person name="Coleman C.E."/>
        </authorList>
    </citation>
    <scope>NUCLEOTIDE SEQUENCE [LARGE SCALE GENOMIC DNA]</scope>
    <source>
        <strain evidence="1 2">CCB06</strain>
        <tissue evidence="1">Mycelium</tissue>
    </source>
</reference>
<dbReference type="AlphaFoldDB" id="A0A3M7LVS3"/>
<evidence type="ECO:0000313" key="1">
    <source>
        <dbReference type="EMBL" id="RMZ66319.1"/>
    </source>
</evidence>
<protein>
    <submittedName>
        <fullName evidence="1">Transposable element Tcb2 transposase</fullName>
    </submittedName>
</protein>
<evidence type="ECO:0000313" key="2">
    <source>
        <dbReference type="Proteomes" id="UP000265663"/>
    </source>
</evidence>
<accession>A0A3M7LVS3</accession>
<sequence length="345" mass="39884">MRRELTPVERAFCAGACIVGQAKLDEVTALFPNNLSKSGLSRLISRIKQRAEDAQTLISDPILYETELGRGRKELCSQNQKNRIIELVTSDRNHREKEPWQAIRDGDFEEIVPKTSISTFENIMYDAGYARRKPGWKPKLSPDEENRRFLWALHHNPDKYAYGDGEGFDFRQVAYSDETPARVGEQRGMQRSWGKFYGIFTYNYKGPCVIYERESPVKKSLNNAVLDAENTERRTRTSSAQIRSRAALNLLNEPDINGRWSTTRTQYTRKDDYTRGIKSRCGIDRRQITRYYQPSTTVEECKSQWKYEWDILPQATINKWIDGIPEVVRRIISHGGKNNFHSGGG</sequence>
<name>A0A3M7LVS3_9PLEO</name>
<organism evidence="1 2">
    <name type="scientific">Pyrenophora seminiperda CCB06</name>
    <dbReference type="NCBI Taxonomy" id="1302712"/>
    <lineage>
        <taxon>Eukaryota</taxon>
        <taxon>Fungi</taxon>
        <taxon>Dikarya</taxon>
        <taxon>Ascomycota</taxon>
        <taxon>Pezizomycotina</taxon>
        <taxon>Dothideomycetes</taxon>
        <taxon>Pleosporomycetidae</taxon>
        <taxon>Pleosporales</taxon>
        <taxon>Pleosporineae</taxon>
        <taxon>Pleosporaceae</taxon>
        <taxon>Pyrenophora</taxon>
    </lineage>
</organism>
<keyword evidence="2" id="KW-1185">Reference proteome</keyword>